<reference evidence="2 3" key="1">
    <citation type="submission" date="2021-05" db="EMBL/GenBank/DDBJ databases">
        <title>Genome Assembly of Synthetic Allotetraploid Brassica napus Reveals Homoeologous Exchanges between Subgenomes.</title>
        <authorList>
            <person name="Davis J.T."/>
        </authorList>
    </citation>
    <scope>NUCLEOTIDE SEQUENCE [LARGE SCALE GENOMIC DNA]</scope>
    <source>
        <strain evidence="3">cv. Da-Ae</strain>
        <tissue evidence="2">Seedling</tissue>
    </source>
</reference>
<feature type="region of interest" description="Disordered" evidence="1">
    <location>
        <begin position="105"/>
        <end position="157"/>
    </location>
</feature>
<dbReference type="EMBL" id="JAGKQM010000019">
    <property type="protein sequence ID" value="KAH0859239.1"/>
    <property type="molecule type" value="Genomic_DNA"/>
</dbReference>
<sequence>MIVIARKRAYETRCWSLGMPEARRVEDDVVVKENESHASLMSLAHEKYRVDPIKPVSFTLDENPGDYTTPHVDILEDGDVELFMAVRLDYVKMKIFLSIAMSNVTKQRGKNDEEDSTRGYKGAQVDPRKRGSSYEYMQCRGKGKDSENDTVFDTRSD</sequence>
<keyword evidence="3" id="KW-1185">Reference proteome</keyword>
<comment type="caution">
    <text evidence="2">The sequence shown here is derived from an EMBL/GenBank/DDBJ whole genome shotgun (WGS) entry which is preliminary data.</text>
</comment>
<name>A0ABQ7XTH8_BRANA</name>
<evidence type="ECO:0000313" key="3">
    <source>
        <dbReference type="Proteomes" id="UP000824890"/>
    </source>
</evidence>
<dbReference type="Proteomes" id="UP000824890">
    <property type="component" value="Unassembled WGS sequence"/>
</dbReference>
<organism evidence="2 3">
    <name type="scientific">Brassica napus</name>
    <name type="common">Rape</name>
    <dbReference type="NCBI Taxonomy" id="3708"/>
    <lineage>
        <taxon>Eukaryota</taxon>
        <taxon>Viridiplantae</taxon>
        <taxon>Streptophyta</taxon>
        <taxon>Embryophyta</taxon>
        <taxon>Tracheophyta</taxon>
        <taxon>Spermatophyta</taxon>
        <taxon>Magnoliopsida</taxon>
        <taxon>eudicotyledons</taxon>
        <taxon>Gunneridae</taxon>
        <taxon>Pentapetalae</taxon>
        <taxon>rosids</taxon>
        <taxon>malvids</taxon>
        <taxon>Brassicales</taxon>
        <taxon>Brassicaceae</taxon>
        <taxon>Brassiceae</taxon>
        <taxon>Brassica</taxon>
    </lineage>
</organism>
<gene>
    <name evidence="2" type="ORF">HID58_087500</name>
</gene>
<protein>
    <submittedName>
        <fullName evidence="2">Uncharacterized protein</fullName>
    </submittedName>
</protein>
<evidence type="ECO:0000256" key="1">
    <source>
        <dbReference type="SAM" id="MobiDB-lite"/>
    </source>
</evidence>
<evidence type="ECO:0000313" key="2">
    <source>
        <dbReference type="EMBL" id="KAH0859239.1"/>
    </source>
</evidence>
<proteinExistence type="predicted"/>
<accession>A0ABQ7XTH8</accession>
<feature type="compositionally biased region" description="Basic and acidic residues" evidence="1">
    <location>
        <begin position="142"/>
        <end position="157"/>
    </location>
</feature>